<sequence>MQALESLEELKKSADAYIVISNDLLREVYGNLTLGEAFSNANAMMSEAVNTIMGIISARGSINVDFRDVRAVLKEAGLVKFSTSQFGTRDRARLATESSFSKPFLSPKEIENARYVLIKIASSDSNPVSMEEVNIITDAIQNEAGLTADLIWGDATDNGLGDHISISMIASGFEYESNISEVTETVNLLNKSLAPVSKNSISLYFLEDEYSPNEIVEVLSFLSDLYRSEGGDELVIKGSDVLQFESILSLAGRIVNGTYGGVPLFCC</sequence>
<accession>A0ACC6KVM7</accession>
<protein>
    <submittedName>
        <fullName evidence="1">Cell division GTPase FtsZ</fullName>
    </submittedName>
</protein>
<keyword evidence="1" id="KW-0131">Cell cycle</keyword>
<comment type="caution">
    <text evidence="1">The sequence shown here is derived from an EMBL/GenBank/DDBJ whole genome shotgun (WGS) entry which is preliminary data.</text>
</comment>
<reference evidence="1" key="1">
    <citation type="submission" date="2023-07" db="EMBL/GenBank/DDBJ databases">
        <title>Sorghum-associated microbial communities from plants grown in Nebraska, USA.</title>
        <authorList>
            <person name="Schachtman D."/>
        </authorList>
    </citation>
    <scope>NUCLEOTIDE SEQUENCE</scope>
    <source>
        <strain evidence="1">2697</strain>
    </source>
</reference>
<evidence type="ECO:0000313" key="1">
    <source>
        <dbReference type="EMBL" id="MDR6783227.1"/>
    </source>
</evidence>
<name>A0ACC6KVM7_9SPHI</name>
<dbReference type="EMBL" id="JAVDTF010000001">
    <property type="protein sequence ID" value="MDR6783227.1"/>
    <property type="molecule type" value="Genomic_DNA"/>
</dbReference>
<dbReference type="Proteomes" id="UP001246858">
    <property type="component" value="Unassembled WGS sequence"/>
</dbReference>
<keyword evidence="2" id="KW-1185">Reference proteome</keyword>
<proteinExistence type="predicted"/>
<keyword evidence="1" id="KW-0132">Cell division</keyword>
<gene>
    <name evidence="1" type="ORF">J2X78_001779</name>
</gene>
<organism evidence="1 2">
    <name type="scientific">Pedobacter africanus</name>
    <dbReference type="NCBI Taxonomy" id="151894"/>
    <lineage>
        <taxon>Bacteria</taxon>
        <taxon>Pseudomonadati</taxon>
        <taxon>Bacteroidota</taxon>
        <taxon>Sphingobacteriia</taxon>
        <taxon>Sphingobacteriales</taxon>
        <taxon>Sphingobacteriaceae</taxon>
        <taxon>Pedobacter</taxon>
    </lineage>
</organism>
<evidence type="ECO:0000313" key="2">
    <source>
        <dbReference type="Proteomes" id="UP001246858"/>
    </source>
</evidence>